<reference evidence="1" key="1">
    <citation type="submission" date="2014-05" db="EMBL/GenBank/DDBJ databases">
        <authorList>
            <person name="Chronopoulou M."/>
        </authorList>
    </citation>
    <scope>NUCLEOTIDE SEQUENCE</scope>
    <source>
        <tissue evidence="1">Whole organism</tissue>
    </source>
</reference>
<protein>
    <submittedName>
        <fullName evidence="1">Uncharacterized protein</fullName>
    </submittedName>
</protein>
<name>A0A0K2U267_LEPSM</name>
<accession>A0A0K2U267</accession>
<organism evidence="1">
    <name type="scientific">Lepeophtheirus salmonis</name>
    <name type="common">Salmon louse</name>
    <name type="synonym">Caligus salmonis</name>
    <dbReference type="NCBI Taxonomy" id="72036"/>
    <lineage>
        <taxon>Eukaryota</taxon>
        <taxon>Metazoa</taxon>
        <taxon>Ecdysozoa</taxon>
        <taxon>Arthropoda</taxon>
        <taxon>Crustacea</taxon>
        <taxon>Multicrustacea</taxon>
        <taxon>Hexanauplia</taxon>
        <taxon>Copepoda</taxon>
        <taxon>Siphonostomatoida</taxon>
        <taxon>Caligidae</taxon>
        <taxon>Lepeophtheirus</taxon>
    </lineage>
</organism>
<dbReference type="EMBL" id="HACA01014962">
    <property type="protein sequence ID" value="CDW32323.1"/>
    <property type="molecule type" value="Transcribed_RNA"/>
</dbReference>
<evidence type="ECO:0000313" key="1">
    <source>
        <dbReference type="EMBL" id="CDW32323.1"/>
    </source>
</evidence>
<sequence length="59" mass="6494">MFRIKGASAKNVLVWGGLGKVQFGNPSLRNIYKLSSGAGSIIYLFYLHPLLPKKPFSDP</sequence>
<proteinExistence type="predicted"/>
<dbReference type="AlphaFoldDB" id="A0A0K2U267"/>